<dbReference type="InterPro" id="IPR001789">
    <property type="entry name" value="Sig_transdc_resp-reg_receiver"/>
</dbReference>
<dbReference type="SUPFAM" id="SSF55874">
    <property type="entry name" value="ATPase domain of HSP90 chaperone/DNA topoisomerase II/histidine kinase"/>
    <property type="match status" value="1"/>
</dbReference>
<evidence type="ECO:0000259" key="9">
    <source>
        <dbReference type="PROSITE" id="PS50110"/>
    </source>
</evidence>
<reference evidence="11" key="1">
    <citation type="submission" date="2015-10" db="EMBL/GenBank/DDBJ databases">
        <authorList>
            <person name="Regsiter A."/>
            <person name="william w."/>
        </authorList>
    </citation>
    <scope>NUCLEOTIDE SEQUENCE [LARGE SCALE GENOMIC DNA]</scope>
</reference>
<dbReference type="STRING" id="671072.PL9214650091"/>
<evidence type="ECO:0000256" key="6">
    <source>
        <dbReference type="PROSITE-ProRule" id="PRU00169"/>
    </source>
</evidence>
<dbReference type="EMBL" id="CZDF01000172">
    <property type="protein sequence ID" value="CUR34652.1"/>
    <property type="molecule type" value="Genomic_DNA"/>
</dbReference>
<dbReference type="CDD" id="cd19920">
    <property type="entry name" value="REC_PA4781-like"/>
    <property type="match status" value="1"/>
</dbReference>
<evidence type="ECO:0000313" key="10">
    <source>
        <dbReference type="EMBL" id="CUR34652.1"/>
    </source>
</evidence>
<keyword evidence="3 6" id="KW-0597">Phosphoprotein</keyword>
<dbReference type="SMART" id="SM00448">
    <property type="entry name" value="REC"/>
    <property type="match status" value="1"/>
</dbReference>
<organism evidence="10 11">
    <name type="scientific">Planktothrix tepida PCC 9214</name>
    <dbReference type="NCBI Taxonomy" id="671072"/>
    <lineage>
        <taxon>Bacteria</taxon>
        <taxon>Bacillati</taxon>
        <taxon>Cyanobacteriota</taxon>
        <taxon>Cyanophyceae</taxon>
        <taxon>Oscillatoriophycideae</taxon>
        <taxon>Oscillatoriales</taxon>
        <taxon>Microcoleaceae</taxon>
        <taxon>Planktothrix</taxon>
    </lineage>
</organism>
<proteinExistence type="predicted"/>
<dbReference type="InterPro" id="IPR011006">
    <property type="entry name" value="CheY-like_superfamily"/>
</dbReference>
<dbReference type="InterPro" id="IPR005467">
    <property type="entry name" value="His_kinase_dom"/>
</dbReference>
<feature type="modified residue" description="4-aspartylphosphate" evidence="6">
    <location>
        <position position="63"/>
    </location>
</feature>
<dbReference type="PROSITE" id="PS50109">
    <property type="entry name" value="HIS_KIN"/>
    <property type="match status" value="1"/>
</dbReference>
<dbReference type="InterPro" id="IPR003661">
    <property type="entry name" value="HisK_dim/P_dom"/>
</dbReference>
<evidence type="ECO:0000256" key="1">
    <source>
        <dbReference type="ARBA" id="ARBA00000085"/>
    </source>
</evidence>
<keyword evidence="4 10" id="KW-0808">Transferase</keyword>
<dbReference type="GO" id="GO:0000155">
    <property type="term" value="F:phosphorelay sensor kinase activity"/>
    <property type="evidence" value="ECO:0007669"/>
    <property type="project" value="InterPro"/>
</dbReference>
<comment type="catalytic activity">
    <reaction evidence="1">
        <text>ATP + protein L-histidine = ADP + protein N-phospho-L-histidine.</text>
        <dbReference type="EC" id="2.7.13.3"/>
    </reaction>
</comment>
<evidence type="ECO:0000256" key="5">
    <source>
        <dbReference type="ARBA" id="ARBA00023012"/>
    </source>
</evidence>
<keyword evidence="5" id="KW-0902">Two-component regulatory system</keyword>
<protein>
    <recommendedName>
        <fullName evidence="2">histidine kinase</fullName>
        <ecNumber evidence="2">2.7.13.3</ecNumber>
    </recommendedName>
</protein>
<accession>A0A1J1LS24</accession>
<evidence type="ECO:0000259" key="8">
    <source>
        <dbReference type="PROSITE" id="PS50109"/>
    </source>
</evidence>
<dbReference type="InterPro" id="IPR036890">
    <property type="entry name" value="HATPase_C_sf"/>
</dbReference>
<keyword evidence="7" id="KW-0175">Coiled coil</keyword>
<dbReference type="Pfam" id="PF00072">
    <property type="entry name" value="Response_reg"/>
    <property type="match status" value="1"/>
</dbReference>
<dbReference type="Proteomes" id="UP000184315">
    <property type="component" value="Unassembled WGS sequence"/>
</dbReference>
<dbReference type="SUPFAM" id="SSF52172">
    <property type="entry name" value="CheY-like"/>
    <property type="match status" value="1"/>
</dbReference>
<feature type="coiled-coil region" evidence="7">
    <location>
        <begin position="129"/>
        <end position="159"/>
    </location>
</feature>
<dbReference type="AlphaFoldDB" id="A0A1J1LS24"/>
<evidence type="ECO:0000256" key="2">
    <source>
        <dbReference type="ARBA" id="ARBA00012438"/>
    </source>
</evidence>
<dbReference type="InterPro" id="IPR004358">
    <property type="entry name" value="Sig_transdc_His_kin-like_C"/>
</dbReference>
<dbReference type="PANTHER" id="PTHR43547">
    <property type="entry name" value="TWO-COMPONENT HISTIDINE KINASE"/>
    <property type="match status" value="1"/>
</dbReference>
<name>A0A1J1LS24_9CYAN</name>
<gene>
    <name evidence="10" type="ORF">PL9214650091</name>
</gene>
<dbReference type="SMART" id="SM00387">
    <property type="entry name" value="HATPase_c"/>
    <property type="match status" value="1"/>
</dbReference>
<dbReference type="PRINTS" id="PR00344">
    <property type="entry name" value="BCTRLSENSOR"/>
</dbReference>
<feature type="domain" description="Histidine kinase" evidence="8">
    <location>
        <begin position="166"/>
        <end position="391"/>
    </location>
</feature>
<evidence type="ECO:0000256" key="7">
    <source>
        <dbReference type="SAM" id="Coils"/>
    </source>
</evidence>
<evidence type="ECO:0000313" key="11">
    <source>
        <dbReference type="Proteomes" id="UP000184315"/>
    </source>
</evidence>
<dbReference type="Gene3D" id="3.30.565.10">
    <property type="entry name" value="Histidine kinase-like ATPase, C-terminal domain"/>
    <property type="match status" value="1"/>
</dbReference>
<dbReference type="InterPro" id="IPR003594">
    <property type="entry name" value="HATPase_dom"/>
</dbReference>
<dbReference type="PROSITE" id="PS50110">
    <property type="entry name" value="RESPONSE_REGULATORY"/>
    <property type="match status" value="1"/>
</dbReference>
<dbReference type="Gene3D" id="3.40.50.2300">
    <property type="match status" value="1"/>
</dbReference>
<dbReference type="CDD" id="cd00082">
    <property type="entry name" value="HisKA"/>
    <property type="match status" value="1"/>
</dbReference>
<feature type="domain" description="Response regulatory" evidence="9">
    <location>
        <begin position="14"/>
        <end position="130"/>
    </location>
</feature>
<dbReference type="RefSeq" id="WP_072721349.1">
    <property type="nucleotide sequence ID" value="NZ_LN889813.1"/>
</dbReference>
<sequence length="392" mass="43805">MTHSSDSSHAQPVDILIVDDTPDNLRLLSSMLLEQGYKVRKAMNGKRAIQAVEAILPDLILLDIMMPEMNGYEVAKFLKESVNYQDIPIIFLSALNDPLDKVLAFDVGGVDYISKPFHVQEVLVRVKTQLMIRQQQKQLQAQNEQLKQEIQHRQNIESKLSLLIHAISQDLKNPMTIILKGLKSLLTKNLVSDSSGIIVPRDIIARMVNSCDRQLTLINSLVETTDIEIQGISLECKPLSIYTFIQTLVGDWQPIISKNQASLKSNISQDLPLIKADSHQLLRIFEHLFSNAIKYNAPGITLTVAAEVISTENHSSFVRCTVSDNGVGINSEDIETLFDLYQRENHLSKIKGLGLGLYLCRQIITAHGGKIGVISSPNQGATFWFTIPVWAE</sequence>
<keyword evidence="11" id="KW-1185">Reference proteome</keyword>
<dbReference type="OrthoDB" id="9778628at2"/>
<dbReference type="CDD" id="cd00075">
    <property type="entry name" value="HATPase"/>
    <property type="match status" value="1"/>
</dbReference>
<dbReference type="EC" id="2.7.13.3" evidence="2"/>
<dbReference type="PANTHER" id="PTHR43547:SF2">
    <property type="entry name" value="HYBRID SIGNAL TRANSDUCTION HISTIDINE KINASE C"/>
    <property type="match status" value="1"/>
</dbReference>
<dbReference type="Gene3D" id="1.10.287.130">
    <property type="match status" value="1"/>
</dbReference>
<dbReference type="Pfam" id="PF02518">
    <property type="entry name" value="HATPase_c"/>
    <property type="match status" value="1"/>
</dbReference>
<evidence type="ECO:0000256" key="3">
    <source>
        <dbReference type="ARBA" id="ARBA00022553"/>
    </source>
</evidence>
<evidence type="ECO:0000256" key="4">
    <source>
        <dbReference type="ARBA" id="ARBA00022777"/>
    </source>
</evidence>
<keyword evidence="4 10" id="KW-0418">Kinase</keyword>